<dbReference type="EMBL" id="PYDT01000010">
    <property type="protein sequence ID" value="THU46719.1"/>
    <property type="molecule type" value="Genomic_DNA"/>
</dbReference>
<dbReference type="Proteomes" id="UP000317650">
    <property type="component" value="Chromosome 9"/>
</dbReference>
<keyword evidence="2" id="KW-1185">Reference proteome</keyword>
<gene>
    <name evidence="1" type="ORF">C4D60_Mb09t07850</name>
</gene>
<proteinExistence type="predicted"/>
<comment type="caution">
    <text evidence="1">The sequence shown here is derived from an EMBL/GenBank/DDBJ whole genome shotgun (WGS) entry which is preliminary data.</text>
</comment>
<dbReference type="AlphaFoldDB" id="A0A4S8IFK3"/>
<evidence type="ECO:0000313" key="2">
    <source>
        <dbReference type="Proteomes" id="UP000317650"/>
    </source>
</evidence>
<protein>
    <submittedName>
        <fullName evidence="1">Uncharacterized protein</fullName>
    </submittedName>
</protein>
<evidence type="ECO:0000313" key="1">
    <source>
        <dbReference type="EMBL" id="THU46719.1"/>
    </source>
</evidence>
<reference evidence="1 2" key="1">
    <citation type="journal article" date="2019" name="Nat. Plants">
        <title>Genome sequencing of Musa balbisiana reveals subgenome evolution and function divergence in polyploid bananas.</title>
        <authorList>
            <person name="Yao X."/>
        </authorList>
    </citation>
    <scope>NUCLEOTIDE SEQUENCE [LARGE SCALE GENOMIC DNA]</scope>
    <source>
        <strain evidence="2">cv. DH-PKW</strain>
        <tissue evidence="1">Leaves</tissue>
    </source>
</reference>
<sequence>MPRAQRIPVVLPSHAHACCGPTITRHVTRVYSCVRASPPHTLAQAAQRCYDWLKRLCPVTGSDKASGDESVPRLIGRVNSSTVSSSWFTLATGSAHLSAAQMFDRPSLPHPQFL</sequence>
<name>A0A4S8IFK3_MUSBA</name>
<accession>A0A4S8IFK3</accession>
<organism evidence="1 2">
    <name type="scientific">Musa balbisiana</name>
    <name type="common">Banana</name>
    <dbReference type="NCBI Taxonomy" id="52838"/>
    <lineage>
        <taxon>Eukaryota</taxon>
        <taxon>Viridiplantae</taxon>
        <taxon>Streptophyta</taxon>
        <taxon>Embryophyta</taxon>
        <taxon>Tracheophyta</taxon>
        <taxon>Spermatophyta</taxon>
        <taxon>Magnoliopsida</taxon>
        <taxon>Liliopsida</taxon>
        <taxon>Zingiberales</taxon>
        <taxon>Musaceae</taxon>
        <taxon>Musa</taxon>
    </lineage>
</organism>